<evidence type="ECO:0000256" key="1">
    <source>
        <dbReference type="SAM" id="SignalP"/>
    </source>
</evidence>
<protein>
    <submittedName>
        <fullName evidence="3">MbnP family protein</fullName>
    </submittedName>
</protein>
<gene>
    <name evidence="3" type="ORF">ACFOWM_06965</name>
</gene>
<feature type="domain" description="Copper-binding protein MbnP-like" evidence="2">
    <location>
        <begin position="24"/>
        <end position="213"/>
    </location>
</feature>
<dbReference type="Proteomes" id="UP001595907">
    <property type="component" value="Unassembled WGS sequence"/>
</dbReference>
<name>A0ABV8QQQ9_9BACT</name>
<evidence type="ECO:0000313" key="4">
    <source>
        <dbReference type="Proteomes" id="UP001595907"/>
    </source>
</evidence>
<evidence type="ECO:0000259" key="2">
    <source>
        <dbReference type="Pfam" id="PF20243"/>
    </source>
</evidence>
<proteinExistence type="predicted"/>
<dbReference type="Pfam" id="PF20243">
    <property type="entry name" value="MbnP"/>
    <property type="match status" value="1"/>
</dbReference>
<feature type="signal peptide" evidence="1">
    <location>
        <begin position="1"/>
        <end position="23"/>
    </location>
</feature>
<dbReference type="EMBL" id="JBHSCZ010000001">
    <property type="protein sequence ID" value="MFC4262610.1"/>
    <property type="molecule type" value="Genomic_DNA"/>
</dbReference>
<dbReference type="RefSeq" id="WP_379708195.1">
    <property type="nucleotide sequence ID" value="NZ_JBHSCZ010000001.1"/>
</dbReference>
<sequence length="239" mass="26723">MSKFNLIYWCLLLLCGAAANAQATNLVIHFINKANNKKIVLNEASYTNNFGESYQLSKLKYYVSNITLQNGNTATYNKNVYLIENDTNNIIQINNVTLPLQALQFQIGVDSILNCSGAQSGSLDPLNNMFWTWNSGYIMFKAEGYSSNSTAINNKIEYHIGGYLPNQQTMRTISIPINANQIKKFNNALHLYVAMNMDAFWNHQYAIKIAETPVIATPGVLAVHAANNFVGMFQQTDAE</sequence>
<evidence type="ECO:0000313" key="3">
    <source>
        <dbReference type="EMBL" id="MFC4262610.1"/>
    </source>
</evidence>
<feature type="chain" id="PRO_5046477589" evidence="1">
    <location>
        <begin position="24"/>
        <end position="239"/>
    </location>
</feature>
<organism evidence="3 4">
    <name type="scientific">Ferruginibacter yonginensis</name>
    <dbReference type="NCBI Taxonomy" id="1310416"/>
    <lineage>
        <taxon>Bacteria</taxon>
        <taxon>Pseudomonadati</taxon>
        <taxon>Bacteroidota</taxon>
        <taxon>Chitinophagia</taxon>
        <taxon>Chitinophagales</taxon>
        <taxon>Chitinophagaceae</taxon>
        <taxon>Ferruginibacter</taxon>
    </lineage>
</organism>
<accession>A0ABV8QQQ9</accession>
<dbReference type="InterPro" id="IPR046863">
    <property type="entry name" value="MbnP-like_dom"/>
</dbReference>
<comment type="caution">
    <text evidence="3">The sequence shown here is derived from an EMBL/GenBank/DDBJ whole genome shotgun (WGS) entry which is preliminary data.</text>
</comment>
<keyword evidence="1" id="KW-0732">Signal</keyword>
<reference evidence="4" key="1">
    <citation type="journal article" date="2019" name="Int. J. Syst. Evol. Microbiol.">
        <title>The Global Catalogue of Microorganisms (GCM) 10K type strain sequencing project: providing services to taxonomists for standard genome sequencing and annotation.</title>
        <authorList>
            <consortium name="The Broad Institute Genomics Platform"/>
            <consortium name="The Broad Institute Genome Sequencing Center for Infectious Disease"/>
            <person name="Wu L."/>
            <person name="Ma J."/>
        </authorList>
    </citation>
    <scope>NUCLEOTIDE SEQUENCE [LARGE SCALE GENOMIC DNA]</scope>
    <source>
        <strain evidence="4">CECT 8289</strain>
    </source>
</reference>
<keyword evidence="4" id="KW-1185">Reference proteome</keyword>